<dbReference type="RefSeq" id="WP_042278538.1">
    <property type="nucleotide sequence ID" value="NZ_BBML01000004.1"/>
</dbReference>
<proteinExistence type="predicted"/>
<dbReference type="PANTHER" id="PTHR47199:SF2">
    <property type="entry name" value="PHOTOSYSTEM II STABILITY_ASSEMBLY FACTOR HCF136, CHLOROPLASTIC"/>
    <property type="match status" value="1"/>
</dbReference>
<dbReference type="Proteomes" id="UP000029221">
    <property type="component" value="Unassembled WGS sequence"/>
</dbReference>
<dbReference type="SUPFAM" id="SSF50939">
    <property type="entry name" value="Sialidases"/>
    <property type="match status" value="1"/>
</dbReference>
<dbReference type="EMBL" id="BBML01000004">
    <property type="protein sequence ID" value="GAK96977.1"/>
    <property type="molecule type" value="Genomic_DNA"/>
</dbReference>
<accession>A0A090Q495</accession>
<name>A0A090Q495_9FLAO</name>
<evidence type="ECO:0000313" key="1">
    <source>
        <dbReference type="EMBL" id="GAK96977.1"/>
    </source>
</evidence>
<dbReference type="STRING" id="319236.BST91_03770"/>
<dbReference type="InterPro" id="IPR036278">
    <property type="entry name" value="Sialidase_sf"/>
</dbReference>
<dbReference type="PANTHER" id="PTHR47199">
    <property type="entry name" value="PHOTOSYSTEM II STABILITY/ASSEMBLY FACTOR HCF136, CHLOROPLASTIC"/>
    <property type="match status" value="1"/>
</dbReference>
<dbReference type="InterPro" id="IPR015943">
    <property type="entry name" value="WD40/YVTN_repeat-like_dom_sf"/>
</dbReference>
<protein>
    <submittedName>
        <fullName evidence="1">Probable oxidoreductase</fullName>
    </submittedName>
</protein>
<organism evidence="1 2">
    <name type="scientific">Nonlabens tegetincola</name>
    <dbReference type="NCBI Taxonomy" id="323273"/>
    <lineage>
        <taxon>Bacteria</taxon>
        <taxon>Pseudomonadati</taxon>
        <taxon>Bacteroidota</taxon>
        <taxon>Flavobacteriia</taxon>
        <taxon>Flavobacteriales</taxon>
        <taxon>Flavobacteriaceae</taxon>
        <taxon>Nonlabens</taxon>
    </lineage>
</organism>
<keyword evidence="2" id="KW-1185">Reference proteome</keyword>
<comment type="caution">
    <text evidence="1">The sequence shown here is derived from an EMBL/GenBank/DDBJ whole genome shotgun (WGS) entry which is preliminary data.</text>
</comment>
<sequence>MKDENSITIENSIGAVTTIEINNLVTDSISIRALEYGDGKYWYGGSKGNYGSIDPKDLSINKGIIKVNDSLDVQFRSIAVTNQYTYILSAGSPALLYRITHANDNIELLLSQSGDDVFYDSMKFWDDEEGIIMGDPQGEDEFDRCIAILKTENGGKEFGQLDCFKLPDYIDGEAGFAASNSNMKILNDHVWIATGGKAARVLYSYDRGVNWEEYQTPIIAGSQMTGIFAMDFYDEKTGVIIGGDWENPKDNKYNKAITKNGGRSWKLLSSGDGPGYCSDIQFVPNTQGNELLATGSQGIWWSGDQGTTWRKLTDDGYYTASMINQNEGMLAGNGKISSFKLERE</sequence>
<evidence type="ECO:0000313" key="2">
    <source>
        <dbReference type="Proteomes" id="UP000029221"/>
    </source>
</evidence>
<gene>
    <name evidence="1" type="ORF">JCM19294_483</name>
</gene>
<reference evidence="1" key="1">
    <citation type="journal article" date="2014" name="Genome Announc.">
        <title>Draft Genome Sequences of Marine Flavobacterium Nonlabens Strains NR17, NR24, NR27, NR32, NR33, and Ara13.</title>
        <authorList>
            <person name="Nakanishi M."/>
            <person name="Meirelles P."/>
            <person name="Suzuki R."/>
            <person name="Takatani N."/>
            <person name="Mino S."/>
            <person name="Suda W."/>
            <person name="Oshima K."/>
            <person name="Hattori M."/>
            <person name="Ohkuma M."/>
            <person name="Hosokawa M."/>
            <person name="Miyashita K."/>
            <person name="Thompson F.L."/>
            <person name="Niwa A."/>
            <person name="Sawabe T."/>
            <person name="Sawabe T."/>
        </authorList>
    </citation>
    <scope>NUCLEOTIDE SEQUENCE [LARGE SCALE GENOMIC DNA]</scope>
    <source>
        <strain evidence="1">JCM 19294</strain>
    </source>
</reference>
<dbReference type="AlphaFoldDB" id="A0A090Q495"/>
<dbReference type="eggNOG" id="COG4447">
    <property type="taxonomic scope" value="Bacteria"/>
</dbReference>
<dbReference type="Gene3D" id="2.130.10.10">
    <property type="entry name" value="YVTN repeat-like/Quinoprotein amine dehydrogenase"/>
    <property type="match status" value="1"/>
</dbReference>